<dbReference type="GO" id="GO:0000930">
    <property type="term" value="C:gamma-tubulin complex"/>
    <property type="evidence" value="ECO:0007669"/>
    <property type="project" value="TreeGrafter"/>
</dbReference>
<comment type="similarity">
    <text evidence="1 5">Belongs to the TUBGCP family.</text>
</comment>
<evidence type="ECO:0000259" key="6">
    <source>
        <dbReference type="Pfam" id="PF04130"/>
    </source>
</evidence>
<name>A0AAN7W5L2_9PEZI</name>
<keyword evidence="4 5" id="KW-0206">Cytoskeleton</keyword>
<dbReference type="GO" id="GO:0000922">
    <property type="term" value="C:spindle pole"/>
    <property type="evidence" value="ECO:0007669"/>
    <property type="project" value="InterPro"/>
</dbReference>
<dbReference type="Pfam" id="PF04130">
    <property type="entry name" value="GCP_C_terminal"/>
    <property type="match status" value="1"/>
</dbReference>
<feature type="domain" description="Gamma tubulin complex component C-terminal" evidence="6">
    <location>
        <begin position="525"/>
        <end position="867"/>
    </location>
</feature>
<dbReference type="GO" id="GO:0051225">
    <property type="term" value="P:spindle assembly"/>
    <property type="evidence" value="ECO:0007669"/>
    <property type="project" value="TreeGrafter"/>
</dbReference>
<dbReference type="GO" id="GO:0000278">
    <property type="term" value="P:mitotic cell cycle"/>
    <property type="evidence" value="ECO:0007669"/>
    <property type="project" value="TreeGrafter"/>
</dbReference>
<sequence>MNEYDPFATGDLWRCSYLQPLSGKASLFDDAPEFDLPTLDDLDLVSRSPVYKLDLLELTAQHEDSKVELDVLDGFPSSETTESLSHHSDDQDDIWALNLDGLGDSGRLPLYTWETFEKKDVANTTRTAYLSEAGSEAFDAALMPSDDSAGVLPRDVSLRALCSLALGRSSVFFQWDDIKQSFTQSLRGTPTAGLSVLASDSFTAELMAYAGLYRRLQAYSDSGSRRKNSSAVVLALKRNMAGVLEAIEGSIVACTQSVQTLLQLQYATRLPRQLLQLLDTLKAAVDGANSDEAAICVLADTIDAIVATNNDFAGVLGVMLTQVSRPWLTRLAGEVGLIEQSHLAFRGVEETAVNGDGMSTSVLSEMPVPISSSSLFTAEDQILLCETRATVQLLRTHLPETVRYDGHSLDQVYVSGLLLEAPEQQQQHVLLEQDVWASHQAQQQFYGAIDNRISSTLSVSQLGPPDPVHVVASKALTQQQDPMQHDHSDLDTVQKPFDLLRPSIEVQAQRVNGFLLRYLFRDCRLRHHLDIQRAFHCLGNGEFVSRLCTALFSEETQSAERRRGTLSNGKTMGLRLGVQEQRWPPASSELRLALADVLSEVYHSSRAVVKDGGSRSDLPGGLSFAIRELPEAEIDRVMDAGSIFALDFLRLQYAAPAPLEAILTPGTMQKYDEVFRFMLRMVRAVYVAARIGNDGGHHQPPSVTTITARFALEARHVTAMLMSYFVDVGIAAPWLDLQHSLHAVERALEAGHAMKVGISALRDMHEHFVESTRGRLFLKRKQQAIRTAIENVLIAIFRAVGIVQSETDSSHLALAYEAYSAAVVQLVHLLQAIADKPFRGHASSDSTDDDAQLAGMLLAKLNWNEFYDKRQQ</sequence>
<gene>
    <name evidence="7" type="ORF">LTR97_005206</name>
</gene>
<organism evidence="7 8">
    <name type="scientific">Elasticomyces elasticus</name>
    <dbReference type="NCBI Taxonomy" id="574655"/>
    <lineage>
        <taxon>Eukaryota</taxon>
        <taxon>Fungi</taxon>
        <taxon>Dikarya</taxon>
        <taxon>Ascomycota</taxon>
        <taxon>Pezizomycotina</taxon>
        <taxon>Dothideomycetes</taxon>
        <taxon>Dothideomycetidae</taxon>
        <taxon>Mycosphaerellales</taxon>
        <taxon>Teratosphaeriaceae</taxon>
        <taxon>Elasticomyces</taxon>
    </lineage>
</organism>
<protein>
    <recommendedName>
        <fullName evidence="5">Spindle pole body component</fullName>
    </recommendedName>
</protein>
<dbReference type="InterPro" id="IPR007259">
    <property type="entry name" value="GCP"/>
</dbReference>
<dbReference type="GO" id="GO:0051321">
    <property type="term" value="P:meiotic cell cycle"/>
    <property type="evidence" value="ECO:0007669"/>
    <property type="project" value="TreeGrafter"/>
</dbReference>
<keyword evidence="2 5" id="KW-0963">Cytoplasm</keyword>
<dbReference type="GO" id="GO:0007020">
    <property type="term" value="P:microtubule nucleation"/>
    <property type="evidence" value="ECO:0007669"/>
    <property type="project" value="InterPro"/>
</dbReference>
<comment type="subcellular location">
    <subcellularLocation>
        <location evidence="5">Cytoplasm</location>
        <location evidence="5">Cytoskeleton</location>
        <location evidence="5">Microtubule organizing center</location>
    </subcellularLocation>
</comment>
<evidence type="ECO:0000256" key="1">
    <source>
        <dbReference type="ARBA" id="ARBA00010337"/>
    </source>
</evidence>
<dbReference type="GO" id="GO:0051011">
    <property type="term" value="F:microtubule minus-end binding"/>
    <property type="evidence" value="ECO:0007669"/>
    <property type="project" value="TreeGrafter"/>
</dbReference>
<dbReference type="GO" id="GO:0043015">
    <property type="term" value="F:gamma-tubulin binding"/>
    <property type="evidence" value="ECO:0007669"/>
    <property type="project" value="InterPro"/>
</dbReference>
<dbReference type="InterPro" id="IPR042241">
    <property type="entry name" value="GCP_C_sf"/>
</dbReference>
<comment type="caution">
    <text evidence="7">The sequence shown here is derived from an EMBL/GenBank/DDBJ whole genome shotgun (WGS) entry which is preliminary data.</text>
</comment>
<evidence type="ECO:0000256" key="5">
    <source>
        <dbReference type="RuleBase" id="RU363050"/>
    </source>
</evidence>
<reference evidence="7" key="1">
    <citation type="submission" date="2023-08" db="EMBL/GenBank/DDBJ databases">
        <title>Black Yeasts Isolated from many extreme environments.</title>
        <authorList>
            <person name="Coleine C."/>
            <person name="Stajich J.E."/>
            <person name="Selbmann L."/>
        </authorList>
    </citation>
    <scope>NUCLEOTIDE SEQUENCE</scope>
    <source>
        <strain evidence="7">CCFEE 5810</strain>
    </source>
</reference>
<dbReference type="Gene3D" id="1.20.120.1900">
    <property type="entry name" value="Gamma-tubulin complex, C-terminal domain"/>
    <property type="match status" value="1"/>
</dbReference>
<evidence type="ECO:0000313" key="7">
    <source>
        <dbReference type="EMBL" id="KAK5700689.1"/>
    </source>
</evidence>
<evidence type="ECO:0000256" key="4">
    <source>
        <dbReference type="ARBA" id="ARBA00023212"/>
    </source>
</evidence>
<accession>A0AAN7W5L2</accession>
<dbReference type="GO" id="GO:0031122">
    <property type="term" value="P:cytoplasmic microtubule organization"/>
    <property type="evidence" value="ECO:0007669"/>
    <property type="project" value="TreeGrafter"/>
</dbReference>
<evidence type="ECO:0000313" key="8">
    <source>
        <dbReference type="Proteomes" id="UP001310594"/>
    </source>
</evidence>
<keyword evidence="3 5" id="KW-0493">Microtubule</keyword>
<dbReference type="PANTHER" id="PTHR19302">
    <property type="entry name" value="GAMMA TUBULIN COMPLEX PROTEIN"/>
    <property type="match status" value="1"/>
</dbReference>
<evidence type="ECO:0000256" key="3">
    <source>
        <dbReference type="ARBA" id="ARBA00022701"/>
    </source>
</evidence>
<dbReference type="PANTHER" id="PTHR19302:SF70">
    <property type="entry name" value="GAMMA-TUBULIN COMPLEX COMPONENT 6"/>
    <property type="match status" value="1"/>
</dbReference>
<dbReference type="GO" id="GO:0005874">
    <property type="term" value="C:microtubule"/>
    <property type="evidence" value="ECO:0007669"/>
    <property type="project" value="UniProtKB-KW"/>
</dbReference>
<dbReference type="GO" id="GO:0005816">
    <property type="term" value="C:spindle pole body"/>
    <property type="evidence" value="ECO:0007669"/>
    <property type="project" value="UniProtKB-ARBA"/>
</dbReference>
<proteinExistence type="inferred from homology"/>
<evidence type="ECO:0000256" key="2">
    <source>
        <dbReference type="ARBA" id="ARBA00022490"/>
    </source>
</evidence>
<dbReference type="AlphaFoldDB" id="A0AAN7W5L2"/>
<dbReference type="EMBL" id="JAVRQU010000007">
    <property type="protein sequence ID" value="KAK5700689.1"/>
    <property type="molecule type" value="Genomic_DNA"/>
</dbReference>
<dbReference type="Proteomes" id="UP001310594">
    <property type="component" value="Unassembled WGS sequence"/>
</dbReference>
<dbReference type="InterPro" id="IPR040457">
    <property type="entry name" value="GCP_C"/>
</dbReference>